<reference evidence="1 2" key="1">
    <citation type="submission" date="2024-01" db="EMBL/GenBank/DDBJ databases">
        <title>The complete chloroplast genome sequence of Lithospermum erythrorhizon: insights into the phylogenetic relationship among Boraginaceae species and the maternal lineages of purple gromwells.</title>
        <authorList>
            <person name="Okada T."/>
            <person name="Watanabe K."/>
        </authorList>
    </citation>
    <scope>NUCLEOTIDE SEQUENCE [LARGE SCALE GENOMIC DNA]</scope>
</reference>
<protein>
    <submittedName>
        <fullName evidence="1">Uncharacterized protein</fullName>
    </submittedName>
</protein>
<gene>
    <name evidence="1" type="ORF">LIER_41778</name>
</gene>
<dbReference type="Proteomes" id="UP001454036">
    <property type="component" value="Unassembled WGS sequence"/>
</dbReference>
<evidence type="ECO:0000313" key="2">
    <source>
        <dbReference type="Proteomes" id="UP001454036"/>
    </source>
</evidence>
<name>A0AAV3RFZ7_LITER</name>
<keyword evidence="2" id="KW-1185">Reference proteome</keyword>
<evidence type="ECO:0000313" key="1">
    <source>
        <dbReference type="EMBL" id="GAA0174765.1"/>
    </source>
</evidence>
<dbReference type="AlphaFoldDB" id="A0AAV3RFZ7"/>
<comment type="caution">
    <text evidence="1">The sequence shown here is derived from an EMBL/GenBank/DDBJ whole genome shotgun (WGS) entry which is preliminary data.</text>
</comment>
<dbReference type="PANTHER" id="PTHR34222:SF94">
    <property type="entry name" value="CCHC-TYPE DOMAIN-CONTAINING PROTEIN"/>
    <property type="match status" value="1"/>
</dbReference>
<sequence>MSLEDYYNKLTGSFEELVRLKPAHQCSCKHCTCDVVARYATDLDKERLHQFLVGIDDELYGVVRSNLLSRLPLPSLLSRPPLDEAYTVLSQDEDSKALARDKEISSPLLVHSFSVQVATTPLADLYLDRVQRAMRTYCRQRGHDTTTCFKIHGYSDWWEEQHKKSKSATRIVPVRANVVV</sequence>
<dbReference type="EMBL" id="BAABME010026924">
    <property type="protein sequence ID" value="GAA0174765.1"/>
    <property type="molecule type" value="Genomic_DNA"/>
</dbReference>
<accession>A0AAV3RFZ7</accession>
<organism evidence="1 2">
    <name type="scientific">Lithospermum erythrorhizon</name>
    <name type="common">Purple gromwell</name>
    <name type="synonym">Lithospermum officinale var. erythrorhizon</name>
    <dbReference type="NCBI Taxonomy" id="34254"/>
    <lineage>
        <taxon>Eukaryota</taxon>
        <taxon>Viridiplantae</taxon>
        <taxon>Streptophyta</taxon>
        <taxon>Embryophyta</taxon>
        <taxon>Tracheophyta</taxon>
        <taxon>Spermatophyta</taxon>
        <taxon>Magnoliopsida</taxon>
        <taxon>eudicotyledons</taxon>
        <taxon>Gunneridae</taxon>
        <taxon>Pentapetalae</taxon>
        <taxon>asterids</taxon>
        <taxon>lamiids</taxon>
        <taxon>Boraginales</taxon>
        <taxon>Boraginaceae</taxon>
        <taxon>Boraginoideae</taxon>
        <taxon>Lithospermeae</taxon>
        <taxon>Lithospermum</taxon>
    </lineage>
</organism>
<proteinExistence type="predicted"/>
<dbReference type="PANTHER" id="PTHR34222">
    <property type="entry name" value="GAG_PRE-INTEGRS DOMAIN-CONTAINING PROTEIN"/>
    <property type="match status" value="1"/>
</dbReference>